<dbReference type="PANTHER" id="PTHR30486:SF16">
    <property type="entry name" value="TWITCHING MOTILITY PROTEIN PILT"/>
    <property type="match status" value="1"/>
</dbReference>
<dbReference type="GO" id="GO:0016887">
    <property type="term" value="F:ATP hydrolysis activity"/>
    <property type="evidence" value="ECO:0007669"/>
    <property type="project" value="InterPro"/>
</dbReference>
<evidence type="ECO:0000259" key="2">
    <source>
        <dbReference type="PROSITE" id="PS00662"/>
    </source>
</evidence>
<sequence>MITEEFVRYAKDNRASDIHLVCGIPPKCRIDGQLVSMPFAPLSEEDCYFIAKEIAGDEFDKIAQIGELDLAKNIAGERVRINLFHQQGTISSAIRILNSRIPRLEDLNLPPIVESFSSWNKGIVLVTGETGSGKSTTLAAILDKINHTRNAHIITLEDPVEYIYTPDKCVINQREIGKDTKSFYDGLRAVLREDPDIILIGEMRDPNTIETAIMAAETGHLVFATLHTNSAPDAIDRIVGTFPAERHSQIRMELSQTLRAVVSQQLLPKMSGVGRAVACEVMIVNPAIRNLIREGKTPQMFSAMLSGANEGSITMDNALIRMEREKIIDPVTAYQSANDREYVKKNVGIF</sequence>
<accession>A0A9D9DXB9</accession>
<dbReference type="SUPFAM" id="SSF52540">
    <property type="entry name" value="P-loop containing nucleoside triphosphate hydrolases"/>
    <property type="match status" value="1"/>
</dbReference>
<dbReference type="PANTHER" id="PTHR30486">
    <property type="entry name" value="TWITCHING MOTILITY PROTEIN PILT"/>
    <property type="match status" value="1"/>
</dbReference>
<dbReference type="GO" id="GO:0005524">
    <property type="term" value="F:ATP binding"/>
    <property type="evidence" value="ECO:0007669"/>
    <property type="project" value="InterPro"/>
</dbReference>
<dbReference type="Proteomes" id="UP000823611">
    <property type="component" value="Unassembled WGS sequence"/>
</dbReference>
<organism evidence="3 4">
    <name type="scientific">Candidatus Fimicola merdigallinarum</name>
    <dbReference type="NCBI Taxonomy" id="2840819"/>
    <lineage>
        <taxon>Bacteria</taxon>
        <taxon>Bacillati</taxon>
        <taxon>Bacillota</taxon>
        <taxon>Clostridia</taxon>
        <taxon>Lachnospirales</taxon>
        <taxon>Lachnospiraceae</taxon>
        <taxon>Lachnospiraceae incertae sedis</taxon>
        <taxon>Candidatus Fimicola</taxon>
    </lineage>
</organism>
<dbReference type="CDD" id="cd01131">
    <property type="entry name" value="PilT"/>
    <property type="match status" value="1"/>
</dbReference>
<comment type="similarity">
    <text evidence="1">Belongs to the GSP E family.</text>
</comment>
<dbReference type="PROSITE" id="PS00662">
    <property type="entry name" value="T2SP_E"/>
    <property type="match status" value="1"/>
</dbReference>
<reference evidence="3" key="1">
    <citation type="submission" date="2020-10" db="EMBL/GenBank/DDBJ databases">
        <authorList>
            <person name="Gilroy R."/>
        </authorList>
    </citation>
    <scope>NUCLEOTIDE SEQUENCE</scope>
    <source>
        <strain evidence="3">F6-4510</strain>
    </source>
</reference>
<dbReference type="InterPro" id="IPR050921">
    <property type="entry name" value="T4SS_GSP_E_ATPase"/>
</dbReference>
<dbReference type="EMBL" id="JADIMX010000085">
    <property type="protein sequence ID" value="MBO8434578.1"/>
    <property type="molecule type" value="Genomic_DNA"/>
</dbReference>
<dbReference type="InterPro" id="IPR006321">
    <property type="entry name" value="PilT/PilU"/>
</dbReference>
<protein>
    <submittedName>
        <fullName evidence="3">PilT/PilU family type 4a pilus ATPase</fullName>
    </submittedName>
</protein>
<dbReference type="NCBIfam" id="TIGR01420">
    <property type="entry name" value="pilT_fam"/>
    <property type="match status" value="1"/>
</dbReference>
<dbReference type="AlphaFoldDB" id="A0A9D9DXB9"/>
<proteinExistence type="inferred from homology"/>
<feature type="domain" description="Bacterial type II secretion system protein E" evidence="2">
    <location>
        <begin position="191"/>
        <end position="205"/>
    </location>
</feature>
<reference evidence="3" key="2">
    <citation type="journal article" date="2021" name="PeerJ">
        <title>Extensive microbial diversity within the chicken gut microbiome revealed by metagenomics and culture.</title>
        <authorList>
            <person name="Gilroy R."/>
            <person name="Ravi A."/>
            <person name="Getino M."/>
            <person name="Pursley I."/>
            <person name="Horton D.L."/>
            <person name="Alikhan N.F."/>
            <person name="Baker D."/>
            <person name="Gharbi K."/>
            <person name="Hall N."/>
            <person name="Watson M."/>
            <person name="Adriaenssens E.M."/>
            <person name="Foster-Nyarko E."/>
            <person name="Jarju S."/>
            <person name="Secka A."/>
            <person name="Antonio M."/>
            <person name="Oren A."/>
            <person name="Chaudhuri R.R."/>
            <person name="La Ragione R."/>
            <person name="Hildebrand F."/>
            <person name="Pallen M.J."/>
        </authorList>
    </citation>
    <scope>NUCLEOTIDE SEQUENCE</scope>
    <source>
        <strain evidence="3">F6-4510</strain>
    </source>
</reference>
<dbReference type="SMART" id="SM00382">
    <property type="entry name" value="AAA"/>
    <property type="match status" value="1"/>
</dbReference>
<evidence type="ECO:0000313" key="4">
    <source>
        <dbReference type="Proteomes" id="UP000823611"/>
    </source>
</evidence>
<dbReference type="InterPro" id="IPR027417">
    <property type="entry name" value="P-loop_NTPase"/>
</dbReference>
<name>A0A9D9DXB9_9FIRM</name>
<dbReference type="Gene3D" id="3.40.50.300">
    <property type="entry name" value="P-loop containing nucleotide triphosphate hydrolases"/>
    <property type="match status" value="1"/>
</dbReference>
<gene>
    <name evidence="3" type="ORF">IAC55_04565</name>
</gene>
<dbReference type="Gene3D" id="3.30.450.90">
    <property type="match status" value="1"/>
</dbReference>
<evidence type="ECO:0000313" key="3">
    <source>
        <dbReference type="EMBL" id="MBO8434578.1"/>
    </source>
</evidence>
<evidence type="ECO:0000256" key="1">
    <source>
        <dbReference type="ARBA" id="ARBA00006611"/>
    </source>
</evidence>
<dbReference type="InterPro" id="IPR003593">
    <property type="entry name" value="AAA+_ATPase"/>
</dbReference>
<dbReference type="Pfam" id="PF00437">
    <property type="entry name" value="T2SSE"/>
    <property type="match status" value="1"/>
</dbReference>
<comment type="caution">
    <text evidence="3">The sequence shown here is derived from an EMBL/GenBank/DDBJ whole genome shotgun (WGS) entry which is preliminary data.</text>
</comment>
<dbReference type="InterPro" id="IPR001482">
    <property type="entry name" value="T2SS/T4SS_dom"/>
</dbReference>